<accession>A0A6G9XK62</accession>
<name>A0A6G9XK62_NOCBR</name>
<gene>
    <name evidence="2" type="ORF">F5X71_02215</name>
</gene>
<dbReference type="PROSITE" id="PS50943">
    <property type="entry name" value="HTH_CROC1"/>
    <property type="match status" value="1"/>
</dbReference>
<proteinExistence type="predicted"/>
<organism evidence="2 3">
    <name type="scientific">Nocardia brasiliensis</name>
    <dbReference type="NCBI Taxonomy" id="37326"/>
    <lineage>
        <taxon>Bacteria</taxon>
        <taxon>Bacillati</taxon>
        <taxon>Actinomycetota</taxon>
        <taxon>Actinomycetes</taxon>
        <taxon>Mycobacteriales</taxon>
        <taxon>Nocardiaceae</taxon>
        <taxon>Nocardia</taxon>
    </lineage>
</organism>
<evidence type="ECO:0000313" key="2">
    <source>
        <dbReference type="EMBL" id="QIS01288.1"/>
    </source>
</evidence>
<feature type="domain" description="HTH cro/C1-type" evidence="1">
    <location>
        <begin position="25"/>
        <end position="58"/>
    </location>
</feature>
<dbReference type="Pfam" id="PF13560">
    <property type="entry name" value="HTH_31"/>
    <property type="match status" value="1"/>
</dbReference>
<dbReference type="EMBL" id="CP046171">
    <property type="protein sequence ID" value="QIS01288.1"/>
    <property type="molecule type" value="Genomic_DNA"/>
</dbReference>
<dbReference type="CDD" id="cd00093">
    <property type="entry name" value="HTH_XRE"/>
    <property type="match status" value="1"/>
</dbReference>
<sequence length="416" mass="45789">MGGCAVDSASTRLLGMEPERTGRVLRQLRHARGLSLRDLASLTFCDYSHLSNIEAGRRWPKDRGWAERVDLALDADGVLVAAWDQDQRDHARRNDTIKMLEQARRDSEALLVTPDGADLDQVHDGIIHIAKNARFEPYDKTLARALDIRAELMRRIRVGAYSPDEIRDLYVALGRVCGVLSYLTLDLGQADTARVHAQAAFQLGDRANHDQLRAWARGTQALAFRFTKDFELAASAATDGLKYVGSSTGTTEPRLLCGLAASVANLGDSARALELLDTAERARDSAGPDEVPGLFTFSPAKQIYYRGFSLMWADDKQTLVKSAKASEDAIDAWQVQRSPGDEMLSQIYLATANARLGDLDASIAAVTPVLANPISAHFSWVRKRLNQLDELLGKHFSDSVVASDMRETLRAYIHAA</sequence>
<dbReference type="AlphaFoldDB" id="A0A6G9XK62"/>
<dbReference type="SMART" id="SM00530">
    <property type="entry name" value="HTH_XRE"/>
    <property type="match status" value="1"/>
</dbReference>
<dbReference type="InterPro" id="IPR001387">
    <property type="entry name" value="Cro/C1-type_HTH"/>
</dbReference>
<dbReference type="SUPFAM" id="SSF47413">
    <property type="entry name" value="lambda repressor-like DNA-binding domains"/>
    <property type="match status" value="1"/>
</dbReference>
<dbReference type="Gene3D" id="1.10.260.40">
    <property type="entry name" value="lambda repressor-like DNA-binding domains"/>
    <property type="match status" value="1"/>
</dbReference>
<protein>
    <submittedName>
        <fullName evidence="2">Helix-turn-helix domain-containing protein</fullName>
    </submittedName>
</protein>
<evidence type="ECO:0000313" key="3">
    <source>
        <dbReference type="Proteomes" id="UP000501705"/>
    </source>
</evidence>
<reference evidence="2 3" key="1">
    <citation type="journal article" date="2019" name="ACS Chem. Biol.">
        <title>Identification and Mobilization of a Cryptic Antibiotic Biosynthesis Gene Locus from a Human-Pathogenic Nocardia Isolate.</title>
        <authorList>
            <person name="Herisse M."/>
            <person name="Ishida K."/>
            <person name="Porter J.L."/>
            <person name="Howden B."/>
            <person name="Hertweck C."/>
            <person name="Stinear T.P."/>
            <person name="Pidot S.J."/>
        </authorList>
    </citation>
    <scope>NUCLEOTIDE SEQUENCE [LARGE SCALE GENOMIC DNA]</scope>
    <source>
        <strain evidence="2 3">AUSMDU00024985</strain>
    </source>
</reference>
<dbReference type="InterPro" id="IPR010982">
    <property type="entry name" value="Lambda_DNA-bd_dom_sf"/>
</dbReference>
<dbReference type="GO" id="GO:0003677">
    <property type="term" value="F:DNA binding"/>
    <property type="evidence" value="ECO:0007669"/>
    <property type="project" value="InterPro"/>
</dbReference>
<evidence type="ECO:0000259" key="1">
    <source>
        <dbReference type="PROSITE" id="PS50943"/>
    </source>
</evidence>
<dbReference type="Proteomes" id="UP000501705">
    <property type="component" value="Chromosome"/>
</dbReference>